<dbReference type="InterPro" id="IPR001126">
    <property type="entry name" value="UmuC"/>
</dbReference>
<dbReference type="Gene3D" id="3.40.1170.60">
    <property type="match status" value="1"/>
</dbReference>
<dbReference type="GO" id="GO:0042276">
    <property type="term" value="P:error-prone translesion synthesis"/>
    <property type="evidence" value="ECO:0007669"/>
    <property type="project" value="TreeGrafter"/>
</dbReference>
<evidence type="ECO:0000256" key="3">
    <source>
        <dbReference type="ARBA" id="ARBA00023199"/>
    </source>
</evidence>
<dbReference type="PROSITE" id="PS50173">
    <property type="entry name" value="UMUC"/>
    <property type="match status" value="1"/>
</dbReference>
<protein>
    <submittedName>
        <fullName evidence="7">DNA-directed DNA polymerase</fullName>
    </submittedName>
</protein>
<organism evidence="7 8">
    <name type="scientific">Alteromonas naphthalenivorans</name>
    <dbReference type="NCBI Taxonomy" id="715451"/>
    <lineage>
        <taxon>Bacteria</taxon>
        <taxon>Pseudomonadati</taxon>
        <taxon>Pseudomonadota</taxon>
        <taxon>Gammaproteobacteria</taxon>
        <taxon>Alteromonadales</taxon>
        <taxon>Alteromonadaceae</taxon>
        <taxon>Alteromonas/Salinimonas group</taxon>
        <taxon>Alteromonas</taxon>
    </lineage>
</organism>
<dbReference type="Pfam" id="PF00817">
    <property type="entry name" value="IMS"/>
    <property type="match status" value="1"/>
</dbReference>
<dbReference type="Gene3D" id="3.30.70.270">
    <property type="match status" value="1"/>
</dbReference>
<evidence type="ECO:0000256" key="5">
    <source>
        <dbReference type="ARBA" id="ARBA00023236"/>
    </source>
</evidence>
<dbReference type="OrthoDB" id="9808813at2"/>
<evidence type="ECO:0000259" key="6">
    <source>
        <dbReference type="PROSITE" id="PS50173"/>
    </source>
</evidence>
<keyword evidence="8" id="KW-1185">Reference proteome</keyword>
<sequence>MFALVDAVSMYASCEKVFYPEIRRKPVIVLSNNDGCVVAVCPTAKRMGFKKFVPFFQIADSARKAGVVVRSSNYSLYADLSQRLMDTCSRFAPNMHVYSIDECFLHYDFDADDAYWWELGEKIRRTVWKEVCLPVGVGFGTTPTLAKAANHAAKKLSGFEGVAVLNCLQSRQNVLPKMEVTDVWGIGKRLGNRLNLMNINTAMQLSKQPPQQMRKHFSITVENTVRELNGEVRLTWDESRADKKEIYSTRSFGQRITDKNQLKFALAKHAEIAAVKLRKQRCVAGAMTIFASSSPHDAAPYYRKSLLHSFAVPTSDTRNIIAATSAVLEKIYCAGVRYYKCGVGLVDIKSAVFNQGDLFTPSTDSPALMACLDKINSRYGRSTLHFAAQGIEQKFAMRREFLSKSSTTNWRDIPRIKC</sequence>
<evidence type="ECO:0000313" key="7">
    <source>
        <dbReference type="EMBL" id="AEF04873.1"/>
    </source>
</evidence>
<accession>F5Z5E7</accession>
<dbReference type="Pfam" id="PF13438">
    <property type="entry name" value="DUF4113"/>
    <property type="match status" value="1"/>
</dbReference>
<dbReference type="eggNOG" id="COG0389">
    <property type="taxonomic scope" value="Bacteria"/>
</dbReference>
<keyword evidence="4" id="KW-0234">DNA repair</keyword>
<proteinExistence type="inferred from homology"/>
<dbReference type="InterPro" id="IPR025188">
    <property type="entry name" value="DUF4113"/>
</dbReference>
<dbReference type="Proteomes" id="UP000000683">
    <property type="component" value="Chromosome"/>
</dbReference>
<gene>
    <name evidence="7" type="ordered locus">ambt_16840</name>
</gene>
<dbReference type="EMBL" id="CP002339">
    <property type="protein sequence ID" value="AEF04873.1"/>
    <property type="molecule type" value="Genomic_DNA"/>
</dbReference>
<dbReference type="RefSeq" id="WP_013785794.1">
    <property type="nucleotide sequence ID" value="NC_015554.1"/>
</dbReference>
<dbReference type="Gene3D" id="1.10.150.20">
    <property type="entry name" value="5' to 3' exonuclease, C-terminal subdomain"/>
    <property type="match status" value="1"/>
</dbReference>
<dbReference type="GO" id="GO:0003684">
    <property type="term" value="F:damaged DNA binding"/>
    <property type="evidence" value="ECO:0007669"/>
    <property type="project" value="InterPro"/>
</dbReference>
<keyword evidence="2" id="KW-0227">DNA damage</keyword>
<dbReference type="GO" id="GO:0005829">
    <property type="term" value="C:cytosol"/>
    <property type="evidence" value="ECO:0007669"/>
    <property type="project" value="TreeGrafter"/>
</dbReference>
<name>F5Z5E7_ALTNA</name>
<comment type="similarity">
    <text evidence="1">Belongs to the DNA polymerase type-Y family.</text>
</comment>
<dbReference type="GO" id="GO:0006281">
    <property type="term" value="P:DNA repair"/>
    <property type="evidence" value="ECO:0007669"/>
    <property type="project" value="UniProtKB-KW"/>
</dbReference>
<dbReference type="InterPro" id="IPR043502">
    <property type="entry name" value="DNA/RNA_pol_sf"/>
</dbReference>
<dbReference type="InterPro" id="IPR043128">
    <property type="entry name" value="Rev_trsase/Diguanyl_cyclase"/>
</dbReference>
<dbReference type="InterPro" id="IPR017961">
    <property type="entry name" value="DNA_pol_Y-fam_little_finger"/>
</dbReference>
<dbReference type="HOGENOM" id="CLU_012348_3_0_6"/>
<dbReference type="PANTHER" id="PTHR11076">
    <property type="entry name" value="DNA REPAIR POLYMERASE UMUC / TRANSFERASE FAMILY MEMBER"/>
    <property type="match status" value="1"/>
</dbReference>
<evidence type="ECO:0000256" key="1">
    <source>
        <dbReference type="ARBA" id="ARBA00010945"/>
    </source>
</evidence>
<evidence type="ECO:0000256" key="4">
    <source>
        <dbReference type="ARBA" id="ARBA00023204"/>
    </source>
</evidence>
<dbReference type="SUPFAM" id="SSF56672">
    <property type="entry name" value="DNA/RNA polymerases"/>
    <property type="match status" value="1"/>
</dbReference>
<keyword evidence="7" id="KW-0808">Transferase</keyword>
<evidence type="ECO:0000256" key="2">
    <source>
        <dbReference type="ARBA" id="ARBA00022763"/>
    </source>
</evidence>
<keyword evidence="7" id="KW-0548">Nucleotidyltransferase</keyword>
<keyword evidence="7" id="KW-0239">DNA-directed DNA polymerase</keyword>
<evidence type="ECO:0000313" key="8">
    <source>
        <dbReference type="Proteomes" id="UP000000683"/>
    </source>
</evidence>
<dbReference type="PANTHER" id="PTHR11076:SF34">
    <property type="entry name" value="PROTEIN UMUC"/>
    <property type="match status" value="1"/>
</dbReference>
<feature type="domain" description="UmuC" evidence="6">
    <location>
        <begin position="2"/>
        <end position="187"/>
    </location>
</feature>
<dbReference type="CDD" id="cd01700">
    <property type="entry name" value="PolY_Pol_V_umuC"/>
    <property type="match status" value="1"/>
</dbReference>
<dbReference type="Pfam" id="PF11799">
    <property type="entry name" value="IMS_C"/>
    <property type="match status" value="1"/>
</dbReference>
<dbReference type="GO" id="GO:0009432">
    <property type="term" value="P:SOS response"/>
    <property type="evidence" value="ECO:0007669"/>
    <property type="project" value="UniProtKB-KW"/>
</dbReference>
<dbReference type="GO" id="GO:0003887">
    <property type="term" value="F:DNA-directed DNA polymerase activity"/>
    <property type="evidence" value="ECO:0007669"/>
    <property type="project" value="UniProtKB-KW"/>
</dbReference>
<dbReference type="KEGG" id="alt:ambt_16840"/>
<dbReference type="AlphaFoldDB" id="F5Z5E7"/>
<keyword evidence="5" id="KW-0742">SOS response</keyword>
<reference evidence="7 8" key="1">
    <citation type="journal article" date="2011" name="J. Bacteriol.">
        <title>Complete genome sequence of the polycyclic aromatic hydrocarbon-degrading bacterium Alteromonas sp. strain SN2.</title>
        <authorList>
            <person name="Jin H.M."/>
            <person name="Jeong H."/>
            <person name="Moon E.J."/>
            <person name="Math R.K."/>
            <person name="Lee K."/>
            <person name="Kim H.J."/>
            <person name="Jeon C.O."/>
            <person name="Oh T.K."/>
            <person name="Kim J.F."/>
        </authorList>
    </citation>
    <scope>NUCLEOTIDE SEQUENCE [LARGE SCALE GENOMIC DNA]</scope>
    <source>
        <strain evidence="8">JCM 17741 / KACC 18427 / KCTC 11700BP / SN2</strain>
    </source>
</reference>
<keyword evidence="3" id="KW-0741">SOS mutagenesis</keyword>
<dbReference type="InterPro" id="IPR050116">
    <property type="entry name" value="DNA_polymerase-Y"/>
</dbReference>